<evidence type="ECO:0000256" key="1">
    <source>
        <dbReference type="SAM" id="Phobius"/>
    </source>
</evidence>
<keyword evidence="1" id="KW-0812">Transmembrane</keyword>
<keyword evidence="1" id="KW-0472">Membrane</keyword>
<accession>A0A6A7C6E8</accession>
<organism evidence="2 3">
    <name type="scientific">Piedraia hortae CBS 480.64</name>
    <dbReference type="NCBI Taxonomy" id="1314780"/>
    <lineage>
        <taxon>Eukaryota</taxon>
        <taxon>Fungi</taxon>
        <taxon>Dikarya</taxon>
        <taxon>Ascomycota</taxon>
        <taxon>Pezizomycotina</taxon>
        <taxon>Dothideomycetes</taxon>
        <taxon>Dothideomycetidae</taxon>
        <taxon>Capnodiales</taxon>
        <taxon>Piedraiaceae</taxon>
        <taxon>Piedraia</taxon>
    </lineage>
</organism>
<proteinExistence type="predicted"/>
<dbReference type="EMBL" id="MU005962">
    <property type="protein sequence ID" value="KAF2863146.1"/>
    <property type="molecule type" value="Genomic_DNA"/>
</dbReference>
<evidence type="ECO:0000313" key="2">
    <source>
        <dbReference type="EMBL" id="KAF2863146.1"/>
    </source>
</evidence>
<gene>
    <name evidence="2" type="ORF">K470DRAFT_140471</name>
</gene>
<reference evidence="2" key="1">
    <citation type="journal article" date="2020" name="Stud. Mycol.">
        <title>101 Dothideomycetes genomes: a test case for predicting lifestyles and emergence of pathogens.</title>
        <authorList>
            <person name="Haridas S."/>
            <person name="Albert R."/>
            <person name="Binder M."/>
            <person name="Bloem J."/>
            <person name="Labutti K."/>
            <person name="Salamov A."/>
            <person name="Andreopoulos B."/>
            <person name="Baker S."/>
            <person name="Barry K."/>
            <person name="Bills G."/>
            <person name="Bluhm B."/>
            <person name="Cannon C."/>
            <person name="Castanera R."/>
            <person name="Culley D."/>
            <person name="Daum C."/>
            <person name="Ezra D."/>
            <person name="Gonzalez J."/>
            <person name="Henrissat B."/>
            <person name="Kuo A."/>
            <person name="Liang C."/>
            <person name="Lipzen A."/>
            <person name="Lutzoni F."/>
            <person name="Magnuson J."/>
            <person name="Mondo S."/>
            <person name="Nolan M."/>
            <person name="Ohm R."/>
            <person name="Pangilinan J."/>
            <person name="Park H.-J."/>
            <person name="Ramirez L."/>
            <person name="Alfaro M."/>
            <person name="Sun H."/>
            <person name="Tritt A."/>
            <person name="Yoshinaga Y."/>
            <person name="Zwiers L.-H."/>
            <person name="Turgeon B."/>
            <person name="Goodwin S."/>
            <person name="Spatafora J."/>
            <person name="Crous P."/>
            <person name="Grigoriev I."/>
        </authorList>
    </citation>
    <scope>NUCLEOTIDE SEQUENCE</scope>
    <source>
        <strain evidence="2">CBS 480.64</strain>
    </source>
</reference>
<feature type="transmembrane region" description="Helical" evidence="1">
    <location>
        <begin position="6"/>
        <end position="28"/>
    </location>
</feature>
<keyword evidence="3" id="KW-1185">Reference proteome</keyword>
<sequence>MYRVIFLYRVGMVPCVGSLCGFPTVLVGRWDTRMMSGRGTTSAPNEKWAKCSRRVDKGKKMAAIYPLAYKALTMTRGNDSDNALLSRTSIAMLDKYCYIRQATLSQRSIASSCAETGRNSVRYMQ</sequence>
<keyword evidence="1" id="KW-1133">Transmembrane helix</keyword>
<evidence type="ECO:0000313" key="3">
    <source>
        <dbReference type="Proteomes" id="UP000799421"/>
    </source>
</evidence>
<dbReference type="Proteomes" id="UP000799421">
    <property type="component" value="Unassembled WGS sequence"/>
</dbReference>
<name>A0A6A7C6E8_9PEZI</name>
<dbReference type="AlphaFoldDB" id="A0A6A7C6E8"/>
<protein>
    <submittedName>
        <fullName evidence="2">Uncharacterized protein</fullName>
    </submittedName>
</protein>